<evidence type="ECO:0000256" key="10">
    <source>
        <dbReference type="ARBA" id="ARBA00023136"/>
    </source>
</evidence>
<keyword evidence="16" id="KW-1185">Reference proteome</keyword>
<keyword evidence="3" id="KW-0813">Transport</keyword>
<comment type="catalytic activity">
    <reaction evidence="12">
        <text>L-proline(in) + Na(+)(in) = L-proline(out) + Na(+)(out)</text>
        <dbReference type="Rhea" id="RHEA:28967"/>
        <dbReference type="ChEBI" id="CHEBI:29101"/>
        <dbReference type="ChEBI" id="CHEBI:60039"/>
    </reaction>
</comment>
<keyword evidence="6" id="KW-0769">Symport</keyword>
<feature type="transmembrane region" description="Helical" evidence="14">
    <location>
        <begin position="72"/>
        <end position="94"/>
    </location>
</feature>
<evidence type="ECO:0000256" key="11">
    <source>
        <dbReference type="ARBA" id="ARBA00023201"/>
    </source>
</evidence>
<dbReference type="Proteomes" id="UP000622317">
    <property type="component" value="Unassembled WGS sequence"/>
</dbReference>
<keyword evidence="8" id="KW-0915">Sodium</keyword>
<keyword evidence="11" id="KW-0739">Sodium transport</keyword>
<feature type="transmembrane region" description="Helical" evidence="14">
    <location>
        <begin position="177"/>
        <end position="198"/>
    </location>
</feature>
<feature type="transmembrane region" description="Helical" evidence="14">
    <location>
        <begin position="434"/>
        <end position="454"/>
    </location>
</feature>
<evidence type="ECO:0008006" key="17">
    <source>
        <dbReference type="Google" id="ProtNLM"/>
    </source>
</evidence>
<comment type="caution">
    <text evidence="15">The sequence shown here is derived from an EMBL/GenBank/DDBJ whole genome shotgun (WGS) entry which is preliminary data.</text>
</comment>
<feature type="transmembrane region" description="Helical" evidence="14">
    <location>
        <begin position="270"/>
        <end position="294"/>
    </location>
</feature>
<organism evidence="15 16">
    <name type="scientific">Pelagicoccus enzymogenes</name>
    <dbReference type="NCBI Taxonomy" id="2773457"/>
    <lineage>
        <taxon>Bacteria</taxon>
        <taxon>Pseudomonadati</taxon>
        <taxon>Verrucomicrobiota</taxon>
        <taxon>Opitutia</taxon>
        <taxon>Puniceicoccales</taxon>
        <taxon>Pelagicoccaceae</taxon>
        <taxon>Pelagicoccus</taxon>
    </lineage>
</organism>
<name>A0A927F905_9BACT</name>
<evidence type="ECO:0000256" key="1">
    <source>
        <dbReference type="ARBA" id="ARBA00004651"/>
    </source>
</evidence>
<evidence type="ECO:0000256" key="9">
    <source>
        <dbReference type="ARBA" id="ARBA00023065"/>
    </source>
</evidence>
<keyword evidence="5 14" id="KW-0812">Transmembrane</keyword>
<reference evidence="15" key="1">
    <citation type="submission" date="2020-09" db="EMBL/GenBank/DDBJ databases">
        <title>Pelagicoccus enzymogenes sp. nov. with an EPS production, isolated from marine sediment.</title>
        <authorList>
            <person name="Feng X."/>
        </authorList>
    </citation>
    <scope>NUCLEOTIDE SEQUENCE</scope>
    <source>
        <strain evidence="15">NFK12</strain>
    </source>
</reference>
<evidence type="ECO:0000256" key="2">
    <source>
        <dbReference type="ARBA" id="ARBA00006434"/>
    </source>
</evidence>
<evidence type="ECO:0000256" key="14">
    <source>
        <dbReference type="SAM" id="Phobius"/>
    </source>
</evidence>
<dbReference type="Gene3D" id="1.20.1730.10">
    <property type="entry name" value="Sodium/glucose cotransporter"/>
    <property type="match status" value="1"/>
</dbReference>
<dbReference type="InterPro" id="IPR038377">
    <property type="entry name" value="Na/Glc_symporter_sf"/>
</dbReference>
<accession>A0A927F905</accession>
<keyword evidence="4" id="KW-1003">Cell membrane</keyword>
<proteinExistence type="inferred from homology"/>
<feature type="transmembrane region" description="Helical" evidence="14">
    <location>
        <begin position="548"/>
        <end position="570"/>
    </location>
</feature>
<dbReference type="InterPro" id="IPR050277">
    <property type="entry name" value="Sodium:Solute_Symporter"/>
</dbReference>
<comment type="subcellular location">
    <subcellularLocation>
        <location evidence="1">Cell membrane</location>
        <topology evidence="1">Multi-pass membrane protein</topology>
    </subcellularLocation>
</comment>
<dbReference type="RefSeq" id="WP_191617168.1">
    <property type="nucleotide sequence ID" value="NZ_JACYFG010000032.1"/>
</dbReference>
<keyword evidence="7 14" id="KW-1133">Transmembrane helix</keyword>
<feature type="transmembrane region" description="Helical" evidence="14">
    <location>
        <begin position="39"/>
        <end position="60"/>
    </location>
</feature>
<dbReference type="PROSITE" id="PS50283">
    <property type="entry name" value="NA_SOLUT_SYMP_3"/>
    <property type="match status" value="1"/>
</dbReference>
<feature type="transmembrane region" description="Helical" evidence="14">
    <location>
        <begin position="147"/>
        <end position="165"/>
    </location>
</feature>
<dbReference type="GO" id="GO:0015293">
    <property type="term" value="F:symporter activity"/>
    <property type="evidence" value="ECO:0007669"/>
    <property type="project" value="UniProtKB-KW"/>
</dbReference>
<evidence type="ECO:0000256" key="6">
    <source>
        <dbReference type="ARBA" id="ARBA00022847"/>
    </source>
</evidence>
<comment type="similarity">
    <text evidence="2 13">Belongs to the sodium:solute symporter (SSF) (TC 2.A.21) family.</text>
</comment>
<evidence type="ECO:0000313" key="15">
    <source>
        <dbReference type="EMBL" id="MBD5780049.1"/>
    </source>
</evidence>
<dbReference type="PANTHER" id="PTHR48086:SF3">
    <property type="entry name" value="SODIUM_PROLINE SYMPORTER"/>
    <property type="match status" value="1"/>
</dbReference>
<dbReference type="GO" id="GO:0005886">
    <property type="term" value="C:plasma membrane"/>
    <property type="evidence" value="ECO:0007669"/>
    <property type="project" value="UniProtKB-SubCell"/>
</dbReference>
<keyword evidence="9" id="KW-0406">Ion transport</keyword>
<dbReference type="AlphaFoldDB" id="A0A927F905"/>
<evidence type="ECO:0000256" key="7">
    <source>
        <dbReference type="ARBA" id="ARBA00022989"/>
    </source>
</evidence>
<evidence type="ECO:0000256" key="12">
    <source>
        <dbReference type="ARBA" id="ARBA00033708"/>
    </source>
</evidence>
<feature type="transmembrane region" description="Helical" evidence="14">
    <location>
        <begin position="375"/>
        <end position="394"/>
    </location>
</feature>
<protein>
    <recommendedName>
        <fullName evidence="17">Transporter</fullName>
    </recommendedName>
</protein>
<dbReference type="PANTHER" id="PTHR48086">
    <property type="entry name" value="SODIUM/PROLINE SYMPORTER-RELATED"/>
    <property type="match status" value="1"/>
</dbReference>
<gene>
    <name evidence="15" type="ORF">IEN85_11160</name>
</gene>
<keyword evidence="10 14" id="KW-0472">Membrane</keyword>
<feature type="transmembrane region" description="Helical" evidence="14">
    <location>
        <begin position="406"/>
        <end position="427"/>
    </location>
</feature>
<dbReference type="InterPro" id="IPR001734">
    <property type="entry name" value="Na/solute_symporter"/>
</dbReference>
<feature type="transmembrane region" description="Helical" evidence="14">
    <location>
        <begin position="466"/>
        <end position="485"/>
    </location>
</feature>
<dbReference type="EMBL" id="JACYFG010000032">
    <property type="protein sequence ID" value="MBD5780049.1"/>
    <property type="molecule type" value="Genomic_DNA"/>
</dbReference>
<evidence type="ECO:0000256" key="4">
    <source>
        <dbReference type="ARBA" id="ARBA00022475"/>
    </source>
</evidence>
<feature type="transmembrane region" description="Helical" evidence="14">
    <location>
        <begin position="314"/>
        <end position="334"/>
    </location>
</feature>
<dbReference type="Pfam" id="PF00474">
    <property type="entry name" value="SSF"/>
    <property type="match status" value="1"/>
</dbReference>
<feature type="transmembrane region" description="Helical" evidence="14">
    <location>
        <begin position="235"/>
        <end position="258"/>
    </location>
</feature>
<feature type="transmembrane region" description="Helical" evidence="14">
    <location>
        <begin position="6"/>
        <end position="27"/>
    </location>
</feature>
<evidence type="ECO:0000256" key="13">
    <source>
        <dbReference type="RuleBase" id="RU362091"/>
    </source>
</evidence>
<feature type="transmembrane region" description="Helical" evidence="14">
    <location>
        <begin position="117"/>
        <end position="141"/>
    </location>
</feature>
<evidence type="ECO:0000256" key="3">
    <source>
        <dbReference type="ARBA" id="ARBA00022448"/>
    </source>
</evidence>
<evidence type="ECO:0000313" key="16">
    <source>
        <dbReference type="Proteomes" id="UP000622317"/>
    </source>
</evidence>
<feature type="transmembrane region" description="Helical" evidence="14">
    <location>
        <begin position="524"/>
        <end position="542"/>
    </location>
</feature>
<sequence>MITEYITLAAYLVLLPLLGVLFSKFNNNLSDFVRGGGQVAWWLSGSSIMMAGISAFTFTGNASAAFEAGPTVLVIYAANVAAMLICGFALAAWYRQTRAYTPADVVKSRFSVAVEQFSAYTGVLIQPFAAGIQLWALSVFASTTFDLPLVLCIFVIGAVVVFYSTTGGKWAVMATDFVQSLILLAITILVAFFCYQKVGGFEGFFGYFSQPEFVDDFKFVKEPDQWPDGKFSMQWIIVIFIMTIYHQITLNSAGRFLVVKDGKAASKSAFLGAFLMAAGALIWFFPPMVARFLYGTEIMAQDIANPENSSYSFIAQKVLPSGLMGVMIAAMFAATMSSMDSGLNSQVGVIARNIVPKVREMFGVTKPMTPKGEVMLCKVATLGIGALIITYSYLFSQNRELALFDAYLMINSIITIPLVFPMLVGFYIKKLPSWSYFVIFGFCLLPSFYSYYLSETTGEGFTIQQRAMWIFIFGAIGTVVCRPFYKGTSAAYKKKVEDFYQLIKTPIRDDEQEGESKAYAQLMLLGRASVGIGIALLLLLFVPSDSTGVWSVLFISSFCGGIGLLLLWGARVEKRKEAQLQAEKR</sequence>
<evidence type="ECO:0000256" key="5">
    <source>
        <dbReference type="ARBA" id="ARBA00022692"/>
    </source>
</evidence>
<dbReference type="GO" id="GO:0006814">
    <property type="term" value="P:sodium ion transport"/>
    <property type="evidence" value="ECO:0007669"/>
    <property type="project" value="UniProtKB-KW"/>
</dbReference>
<evidence type="ECO:0000256" key="8">
    <source>
        <dbReference type="ARBA" id="ARBA00023053"/>
    </source>
</evidence>